<feature type="domain" description="CusB-like barrel-sandwich hybrid" evidence="3">
    <location>
        <begin position="79"/>
        <end position="217"/>
    </location>
</feature>
<feature type="signal peptide" evidence="2">
    <location>
        <begin position="1"/>
        <end position="24"/>
    </location>
</feature>
<dbReference type="GO" id="GO:0030313">
    <property type="term" value="C:cell envelope"/>
    <property type="evidence" value="ECO:0007669"/>
    <property type="project" value="TreeGrafter"/>
</dbReference>
<protein>
    <submittedName>
        <fullName evidence="4">Cobalt/zinc/cadmium efflux RND transporter</fullName>
    </submittedName>
</protein>
<dbReference type="GO" id="GO:0060003">
    <property type="term" value="P:copper ion export"/>
    <property type="evidence" value="ECO:0007669"/>
    <property type="project" value="TreeGrafter"/>
</dbReference>
<dbReference type="InterPro" id="IPR058790">
    <property type="entry name" value="BSH_CusB"/>
</dbReference>
<proteinExistence type="predicted"/>
<sequence>MTRSVRVAAVVLACAWLVACNAPAESHEKHDEHGELGEHGEHAQATTWVRVEQASDASLLELPARIVASPESHAHLDAPLQGTVVAASVRTGDRVEAGDPIVELRIPAVLEAAAVLAGTSKQIGSHKARRERLEELRAAGLVGATEVFDVDSGLGRLSAERRLALATLAAVGVDASERGAVLLRGTVILAAPVAGVVAQLDAIPGEVVEPGEKLARILGRGPARIEVAFGAGHPDTSPEFAGATLEFEGLDGSRILLAPTPVATAVEPGLGRVLAWYETATAIDLPDGVRGRVQVRSGDASLLEVPRAALRLHEGRAWVGRRPQGDGPPDMIEVKVLRSVGSSALIHSEALAVGDEIAADANTVLMIGRDPDSLGGGGHSH</sequence>
<accession>A0A0C2DI05</accession>
<dbReference type="Proteomes" id="UP000031599">
    <property type="component" value="Unassembled WGS sequence"/>
</dbReference>
<dbReference type="AlphaFoldDB" id="A0A0C2DI05"/>
<dbReference type="InterPro" id="IPR011053">
    <property type="entry name" value="Single_hybrid_motif"/>
</dbReference>
<dbReference type="SUPFAM" id="SSF51230">
    <property type="entry name" value="Single hybrid motif"/>
    <property type="match status" value="1"/>
</dbReference>
<evidence type="ECO:0000259" key="3">
    <source>
        <dbReference type="Pfam" id="PF25919"/>
    </source>
</evidence>
<dbReference type="PROSITE" id="PS51257">
    <property type="entry name" value="PROKAR_LIPOPROTEIN"/>
    <property type="match status" value="1"/>
</dbReference>
<dbReference type="EMBL" id="JMCC02000003">
    <property type="protein sequence ID" value="KIG19312.1"/>
    <property type="molecule type" value="Genomic_DNA"/>
</dbReference>
<gene>
    <name evidence="4" type="ORF">DB30_03868</name>
</gene>
<reference evidence="4 5" key="1">
    <citation type="submission" date="2014-12" db="EMBL/GenBank/DDBJ databases">
        <title>Genome assembly of Enhygromyxa salina DSM 15201.</title>
        <authorList>
            <person name="Sharma G."/>
            <person name="Subramanian S."/>
        </authorList>
    </citation>
    <scope>NUCLEOTIDE SEQUENCE [LARGE SCALE GENOMIC DNA]</scope>
    <source>
        <strain evidence="4 5">DSM 15201</strain>
    </source>
</reference>
<dbReference type="GO" id="GO:0015679">
    <property type="term" value="P:plasma membrane copper ion transport"/>
    <property type="evidence" value="ECO:0007669"/>
    <property type="project" value="TreeGrafter"/>
</dbReference>
<feature type="chain" id="PRO_5002164277" evidence="2">
    <location>
        <begin position="25"/>
        <end position="381"/>
    </location>
</feature>
<dbReference type="Gene3D" id="2.40.50.100">
    <property type="match status" value="1"/>
</dbReference>
<evidence type="ECO:0000256" key="1">
    <source>
        <dbReference type="ARBA" id="ARBA00022448"/>
    </source>
</evidence>
<dbReference type="RefSeq" id="WP_052546225.1">
    <property type="nucleotide sequence ID" value="NZ_JMCC02000003.1"/>
</dbReference>
<dbReference type="InterPro" id="IPR051909">
    <property type="entry name" value="MFP_Cation_Efflux"/>
</dbReference>
<name>A0A0C2DI05_9BACT</name>
<comment type="caution">
    <text evidence="4">The sequence shown here is derived from an EMBL/GenBank/DDBJ whole genome shotgun (WGS) entry which is preliminary data.</text>
</comment>
<keyword evidence="1" id="KW-0813">Transport</keyword>
<keyword evidence="2" id="KW-0732">Signal</keyword>
<dbReference type="PANTHER" id="PTHR30097:SF4">
    <property type="entry name" value="SLR6042 PROTEIN"/>
    <property type="match status" value="1"/>
</dbReference>
<evidence type="ECO:0000313" key="4">
    <source>
        <dbReference type="EMBL" id="KIG19312.1"/>
    </source>
</evidence>
<evidence type="ECO:0000256" key="2">
    <source>
        <dbReference type="SAM" id="SignalP"/>
    </source>
</evidence>
<organism evidence="4 5">
    <name type="scientific">Enhygromyxa salina</name>
    <dbReference type="NCBI Taxonomy" id="215803"/>
    <lineage>
        <taxon>Bacteria</taxon>
        <taxon>Pseudomonadati</taxon>
        <taxon>Myxococcota</taxon>
        <taxon>Polyangia</taxon>
        <taxon>Nannocystales</taxon>
        <taxon>Nannocystaceae</taxon>
        <taxon>Enhygromyxa</taxon>
    </lineage>
</organism>
<evidence type="ECO:0000313" key="5">
    <source>
        <dbReference type="Proteomes" id="UP000031599"/>
    </source>
</evidence>
<dbReference type="PANTHER" id="PTHR30097">
    <property type="entry name" value="CATION EFFLUX SYSTEM PROTEIN CUSB"/>
    <property type="match status" value="1"/>
</dbReference>
<dbReference type="Pfam" id="PF25919">
    <property type="entry name" value="BSH_CusB"/>
    <property type="match status" value="1"/>
</dbReference>